<dbReference type="EMBL" id="JBHSHT010000001">
    <property type="protein sequence ID" value="MFC4824706.1"/>
    <property type="molecule type" value="Genomic_DNA"/>
</dbReference>
<dbReference type="GeneID" id="73044600"/>
<reference evidence="2 3" key="1">
    <citation type="journal article" date="2019" name="Int. J. Syst. Evol. Microbiol.">
        <title>The Global Catalogue of Microorganisms (GCM) 10K type strain sequencing project: providing services to taxonomists for standard genome sequencing and annotation.</title>
        <authorList>
            <consortium name="The Broad Institute Genomics Platform"/>
            <consortium name="The Broad Institute Genome Sequencing Center for Infectious Disease"/>
            <person name="Wu L."/>
            <person name="Ma J."/>
        </authorList>
    </citation>
    <scope>NUCLEOTIDE SEQUENCE [LARGE SCALE GENOMIC DNA]</scope>
    <source>
        <strain evidence="2 3">XZYJ18</strain>
    </source>
</reference>
<name>A0ABD5Q3C0_9EURY</name>
<organism evidence="2 3">
    <name type="scientific">Halorussus aquaticus</name>
    <dbReference type="NCBI Taxonomy" id="2953748"/>
    <lineage>
        <taxon>Archaea</taxon>
        <taxon>Methanobacteriati</taxon>
        <taxon>Methanobacteriota</taxon>
        <taxon>Stenosarchaea group</taxon>
        <taxon>Halobacteria</taxon>
        <taxon>Halobacteriales</taxon>
        <taxon>Haladaptataceae</taxon>
        <taxon>Halorussus</taxon>
    </lineage>
</organism>
<feature type="region of interest" description="Disordered" evidence="1">
    <location>
        <begin position="27"/>
        <end position="49"/>
    </location>
</feature>
<dbReference type="AlphaFoldDB" id="A0ABD5Q3C0"/>
<evidence type="ECO:0000256" key="1">
    <source>
        <dbReference type="SAM" id="MobiDB-lite"/>
    </source>
</evidence>
<proteinExistence type="predicted"/>
<dbReference type="RefSeq" id="WP_254269569.1">
    <property type="nucleotide sequence ID" value="NZ_CP100400.1"/>
</dbReference>
<dbReference type="Gene3D" id="3.30.110.170">
    <property type="entry name" value="Protein of unknown function (DUF541), domain 1"/>
    <property type="match status" value="1"/>
</dbReference>
<dbReference type="Pfam" id="PF04402">
    <property type="entry name" value="SIMPL"/>
    <property type="match status" value="1"/>
</dbReference>
<dbReference type="InterPro" id="IPR007497">
    <property type="entry name" value="SIMPL/DUF541"/>
</dbReference>
<evidence type="ECO:0000313" key="3">
    <source>
        <dbReference type="Proteomes" id="UP001595945"/>
    </source>
</evidence>
<sequence length="249" mass="25590">MYKGVFATVGVALLLVTAGCVGSVAPTADASAQTQQPDRGGKTIGVSATGQAAATPDQAVVRVAVVASDDDANVVRESLAENVTRMREALGQAGVADDQIRTVAYNIEQEYREEGGERRPAGFRGVHAFEITLSNASRAGAIIDAAVSNGADRVDGVELTLSEERRREVRAEALRDAMDSARANADVIAESANLTITGVHSASTGDVSYSPVRAESLSADAAGQSGTQIESGPVTVVAQVQVTYNATGA</sequence>
<dbReference type="PROSITE" id="PS51257">
    <property type="entry name" value="PROKAR_LIPOPROTEIN"/>
    <property type="match status" value="1"/>
</dbReference>
<dbReference type="Proteomes" id="UP001595945">
    <property type="component" value="Unassembled WGS sequence"/>
</dbReference>
<dbReference type="PANTHER" id="PTHR34387">
    <property type="entry name" value="SLR1258 PROTEIN"/>
    <property type="match status" value="1"/>
</dbReference>
<dbReference type="Gene3D" id="3.30.70.2970">
    <property type="entry name" value="Protein of unknown function (DUF541), domain 2"/>
    <property type="match status" value="1"/>
</dbReference>
<accession>A0ABD5Q3C0</accession>
<dbReference type="PANTHER" id="PTHR34387:SF2">
    <property type="entry name" value="SLR1258 PROTEIN"/>
    <property type="match status" value="1"/>
</dbReference>
<keyword evidence="3" id="KW-1185">Reference proteome</keyword>
<evidence type="ECO:0000313" key="2">
    <source>
        <dbReference type="EMBL" id="MFC4824706.1"/>
    </source>
</evidence>
<dbReference type="InterPro" id="IPR052022">
    <property type="entry name" value="26kDa_periplasmic_antigen"/>
</dbReference>
<gene>
    <name evidence="2" type="ORF">ACFO9K_10570</name>
</gene>
<comment type="caution">
    <text evidence="2">The sequence shown here is derived from an EMBL/GenBank/DDBJ whole genome shotgun (WGS) entry which is preliminary data.</text>
</comment>
<protein>
    <submittedName>
        <fullName evidence="2">SIMPL domain-containing protein</fullName>
    </submittedName>
</protein>